<sequence length="267" mass="31474">MSSTHHGPFCGCSKTDFEELQKFVRQLTSGDTILDNRETNFHKVLSHQMNRCTLSDDWERIDTPRTDVSPEIKTEAQKLAEFREAAEWEDMGMLVKRKKPNQQEYIDHLERVVIEQKEKMGDMVMKDYDTRAFIRLKDNIIATLDDEKDFCVDLYLKAFGEENSMRQENERLKEEVERMKGKLEMTDYVFVPPTTDADTKFHFNKFKLKTSFGHKKPGSRPNNLELIKAKKELEHARSHIEVMRKVHAMEKQQLMEEIEKLKGKRGN</sequence>
<evidence type="ECO:0000313" key="2">
    <source>
        <dbReference type="Proteomes" id="UP000008281"/>
    </source>
</evidence>
<keyword evidence="2" id="KW-1185">Reference proteome</keyword>
<accession>E3N980</accession>
<gene>
    <name evidence="1" type="ORF">CRE_24180</name>
</gene>
<evidence type="ECO:0000313" key="1">
    <source>
        <dbReference type="EMBL" id="EFO90191.1"/>
    </source>
</evidence>
<dbReference type="HOGENOM" id="CLU_1042935_0_0_1"/>
<dbReference type="AlphaFoldDB" id="E3N980"/>
<proteinExistence type="predicted"/>
<dbReference type="Proteomes" id="UP000008281">
    <property type="component" value="Unassembled WGS sequence"/>
</dbReference>
<organism evidence="2">
    <name type="scientific">Caenorhabditis remanei</name>
    <name type="common">Caenorhabditis vulgaris</name>
    <dbReference type="NCBI Taxonomy" id="31234"/>
    <lineage>
        <taxon>Eukaryota</taxon>
        <taxon>Metazoa</taxon>
        <taxon>Ecdysozoa</taxon>
        <taxon>Nematoda</taxon>
        <taxon>Chromadorea</taxon>
        <taxon>Rhabditida</taxon>
        <taxon>Rhabditina</taxon>
        <taxon>Rhabditomorpha</taxon>
        <taxon>Rhabditoidea</taxon>
        <taxon>Rhabditidae</taxon>
        <taxon>Peloderinae</taxon>
        <taxon>Caenorhabditis</taxon>
    </lineage>
</organism>
<name>E3N980_CAERE</name>
<reference evidence="1" key="1">
    <citation type="submission" date="2007-07" db="EMBL/GenBank/DDBJ databases">
        <title>PCAP assembly of the Caenorhabditis remanei genome.</title>
        <authorList>
            <consortium name="The Caenorhabditis remanei Sequencing Consortium"/>
            <person name="Wilson R.K."/>
        </authorList>
    </citation>
    <scope>NUCLEOTIDE SEQUENCE [LARGE SCALE GENOMIC DNA]</scope>
    <source>
        <strain evidence="1">PB4641</strain>
    </source>
</reference>
<dbReference type="EMBL" id="DS268563">
    <property type="protein sequence ID" value="EFO90191.1"/>
    <property type="molecule type" value="Genomic_DNA"/>
</dbReference>
<protein>
    <submittedName>
        <fullName evidence="1">Uncharacterized protein</fullName>
    </submittedName>
</protein>
<dbReference type="InParanoid" id="E3N980"/>